<proteinExistence type="predicted"/>
<organism evidence="2">
    <name type="scientific">Wuchereria bancrofti</name>
    <dbReference type="NCBI Taxonomy" id="6293"/>
    <lineage>
        <taxon>Eukaryota</taxon>
        <taxon>Metazoa</taxon>
        <taxon>Ecdysozoa</taxon>
        <taxon>Nematoda</taxon>
        <taxon>Chromadorea</taxon>
        <taxon>Rhabditida</taxon>
        <taxon>Spirurina</taxon>
        <taxon>Spiruromorpha</taxon>
        <taxon>Filarioidea</taxon>
        <taxon>Onchocercidae</taxon>
        <taxon>Wuchereria</taxon>
    </lineage>
</organism>
<feature type="region of interest" description="Disordered" evidence="1">
    <location>
        <begin position="92"/>
        <end position="117"/>
    </location>
</feature>
<feature type="compositionally biased region" description="Acidic residues" evidence="1">
    <location>
        <begin position="106"/>
        <end position="117"/>
    </location>
</feature>
<accession>A0A1I8EAG5</accession>
<evidence type="ECO:0000313" key="2">
    <source>
        <dbReference type="WBParaSite" id="maker-PairedContig_1122-snap-gene-0.3-mRNA-1"/>
    </source>
</evidence>
<name>A0A1I8EAG5_WUCBA</name>
<protein>
    <submittedName>
        <fullName evidence="2">Uncharacterized protein</fullName>
    </submittedName>
</protein>
<dbReference type="WBParaSite" id="maker-PairedContig_1122-snap-gene-0.3-mRNA-1">
    <property type="protein sequence ID" value="maker-PairedContig_1122-snap-gene-0.3-mRNA-1"/>
    <property type="gene ID" value="maker-PairedContig_1122-snap-gene-0.3"/>
</dbReference>
<dbReference type="AlphaFoldDB" id="A0A1I8EAG5"/>
<evidence type="ECO:0000256" key="1">
    <source>
        <dbReference type="SAM" id="MobiDB-lite"/>
    </source>
</evidence>
<sequence length="117" mass="13379">MDYTISNQTSETTLPVEIKTYSHLGRCIYSAIYQTSFRVHNNAFMDVILRVVDHQIFFSDALIDYRTADVLVYDSGSVYFDGIKCTMKRRKVVESSNSENDHNSADNEDYGDNGDNN</sequence>
<reference evidence="2" key="1">
    <citation type="submission" date="2016-11" db="UniProtKB">
        <authorList>
            <consortium name="WormBaseParasite"/>
        </authorList>
    </citation>
    <scope>IDENTIFICATION</scope>
    <source>
        <strain evidence="2">pt0022</strain>
    </source>
</reference>